<keyword evidence="6" id="KW-1185">Reference proteome</keyword>
<evidence type="ECO:0000256" key="2">
    <source>
        <dbReference type="ARBA" id="ARBA00022472"/>
    </source>
</evidence>
<feature type="compositionally biased region" description="Acidic residues" evidence="4">
    <location>
        <begin position="124"/>
        <end position="137"/>
    </location>
</feature>
<keyword evidence="3" id="KW-0809">Transit peptide</keyword>
<evidence type="ECO:0000256" key="4">
    <source>
        <dbReference type="SAM" id="MobiDB-lite"/>
    </source>
</evidence>
<protein>
    <submittedName>
        <fullName evidence="5">Uncharacterized protein</fullName>
    </submittedName>
</protein>
<reference evidence="5" key="1">
    <citation type="submission" date="2019-09" db="EMBL/GenBank/DDBJ databases">
        <title>Draft genome information of white flower Hibiscus syriacus.</title>
        <authorList>
            <person name="Kim Y.-M."/>
        </authorList>
    </citation>
    <scope>NUCLEOTIDE SEQUENCE [LARGE SCALE GENOMIC DNA]</scope>
    <source>
        <strain evidence="5">YM2019G1</strain>
    </source>
</reference>
<dbReference type="EMBL" id="VEPZ02001450">
    <property type="protein sequence ID" value="KAE8672261.1"/>
    <property type="molecule type" value="Genomic_DNA"/>
</dbReference>
<dbReference type="GO" id="GO:0032502">
    <property type="term" value="P:developmental process"/>
    <property type="evidence" value="ECO:0007669"/>
    <property type="project" value="TreeGrafter"/>
</dbReference>
<organism evidence="5 6">
    <name type="scientific">Hibiscus syriacus</name>
    <name type="common">Rose of Sharon</name>
    <dbReference type="NCBI Taxonomy" id="106335"/>
    <lineage>
        <taxon>Eukaryota</taxon>
        <taxon>Viridiplantae</taxon>
        <taxon>Streptophyta</taxon>
        <taxon>Embryophyta</taxon>
        <taxon>Tracheophyta</taxon>
        <taxon>Spermatophyta</taxon>
        <taxon>Magnoliopsida</taxon>
        <taxon>eudicotyledons</taxon>
        <taxon>Gunneridae</taxon>
        <taxon>Pentapetalae</taxon>
        <taxon>rosids</taxon>
        <taxon>malvids</taxon>
        <taxon>Malvales</taxon>
        <taxon>Malvaceae</taxon>
        <taxon>Malvoideae</taxon>
        <taxon>Hibiscus</taxon>
    </lineage>
</organism>
<accession>A0A6A2X9V4</accession>
<evidence type="ECO:0000256" key="1">
    <source>
        <dbReference type="ARBA" id="ARBA00007692"/>
    </source>
</evidence>
<proteinExistence type="inferred from homology"/>
<dbReference type="Proteomes" id="UP000436088">
    <property type="component" value="Unassembled WGS sequence"/>
</dbReference>
<name>A0A6A2X9V4_HIBSY</name>
<dbReference type="InterPro" id="IPR003690">
    <property type="entry name" value="MTERF"/>
</dbReference>
<evidence type="ECO:0000313" key="6">
    <source>
        <dbReference type="Proteomes" id="UP000436088"/>
    </source>
</evidence>
<dbReference type="PANTHER" id="PTHR13068:SF109">
    <property type="entry name" value="TRANSCRIPTION TERMINATION FACTOR MTERF4, CHLOROPLASTIC"/>
    <property type="match status" value="1"/>
</dbReference>
<dbReference type="GO" id="GO:0003676">
    <property type="term" value="F:nucleic acid binding"/>
    <property type="evidence" value="ECO:0007669"/>
    <property type="project" value="InterPro"/>
</dbReference>
<dbReference type="SMART" id="SM00733">
    <property type="entry name" value="Mterf"/>
    <property type="match status" value="3"/>
</dbReference>
<feature type="compositionally biased region" description="Basic and acidic residues" evidence="4">
    <location>
        <begin position="112"/>
        <end position="123"/>
    </location>
</feature>
<keyword evidence="2" id="KW-0804">Transcription</keyword>
<gene>
    <name evidence="5" type="ORF">F3Y22_tig00111848pilonHSYRG00400</name>
</gene>
<evidence type="ECO:0000313" key="5">
    <source>
        <dbReference type="EMBL" id="KAE8672261.1"/>
    </source>
</evidence>
<dbReference type="PANTHER" id="PTHR13068">
    <property type="entry name" value="CGI-12 PROTEIN-RELATED"/>
    <property type="match status" value="1"/>
</dbReference>
<sequence>MSTSVAYLVGIGVSRREVGGVLTRYPEILGMRVGRVIKPFVSILKVWVFQGLWISLQQVRSMVVECPQILALNLDIMRLSIDYFQMEMQRPLDDLAAFPAFFTYGLESTIKPRQDCKKERSDESDSEYEEDSDDEYV</sequence>
<comment type="caution">
    <text evidence="5">The sequence shown here is derived from an EMBL/GenBank/DDBJ whole genome shotgun (WGS) entry which is preliminary data.</text>
</comment>
<dbReference type="InterPro" id="IPR038538">
    <property type="entry name" value="MTERF_sf"/>
</dbReference>
<feature type="region of interest" description="Disordered" evidence="4">
    <location>
        <begin position="112"/>
        <end position="137"/>
    </location>
</feature>
<dbReference type="Gene3D" id="1.25.70.10">
    <property type="entry name" value="Transcription termination factor 3, mitochondrial"/>
    <property type="match status" value="1"/>
</dbReference>
<comment type="similarity">
    <text evidence="1">Belongs to the mTERF family.</text>
</comment>
<dbReference type="Pfam" id="PF02536">
    <property type="entry name" value="mTERF"/>
    <property type="match status" value="2"/>
</dbReference>
<dbReference type="GO" id="GO:0006353">
    <property type="term" value="P:DNA-templated transcription termination"/>
    <property type="evidence" value="ECO:0007669"/>
    <property type="project" value="UniProtKB-KW"/>
</dbReference>
<keyword evidence="2" id="KW-0806">Transcription termination</keyword>
<dbReference type="AlphaFoldDB" id="A0A6A2X9V4"/>
<keyword evidence="2" id="KW-0805">Transcription regulation</keyword>
<evidence type="ECO:0000256" key="3">
    <source>
        <dbReference type="ARBA" id="ARBA00022946"/>
    </source>
</evidence>